<dbReference type="Gene3D" id="3.40.710.10">
    <property type="entry name" value="DD-peptidase/beta-lactamase superfamily"/>
    <property type="match status" value="1"/>
</dbReference>
<dbReference type="Proteomes" id="UP001500016">
    <property type="component" value="Unassembled WGS sequence"/>
</dbReference>
<feature type="region of interest" description="Disordered" evidence="1">
    <location>
        <begin position="45"/>
        <end position="90"/>
    </location>
</feature>
<dbReference type="InterPro" id="IPR012338">
    <property type="entry name" value="Beta-lactam/transpept-like"/>
</dbReference>
<name>A0ABP5IMN8_9ACTN</name>
<feature type="compositionally biased region" description="Pro residues" evidence="1">
    <location>
        <begin position="56"/>
        <end position="66"/>
    </location>
</feature>
<dbReference type="PANTHER" id="PTHR43283:SF7">
    <property type="entry name" value="BETA-LACTAMASE-RELATED DOMAIN-CONTAINING PROTEIN"/>
    <property type="match status" value="1"/>
</dbReference>
<protein>
    <submittedName>
        <fullName evidence="3">Serine hydrolase</fullName>
    </submittedName>
</protein>
<dbReference type="InterPro" id="IPR001466">
    <property type="entry name" value="Beta-lactam-related"/>
</dbReference>
<proteinExistence type="predicted"/>
<evidence type="ECO:0000313" key="4">
    <source>
        <dbReference type="Proteomes" id="UP001500016"/>
    </source>
</evidence>
<comment type="caution">
    <text evidence="3">The sequence shown here is derived from an EMBL/GenBank/DDBJ whole genome shotgun (WGS) entry which is preliminary data.</text>
</comment>
<dbReference type="Pfam" id="PF00144">
    <property type="entry name" value="Beta-lactamase"/>
    <property type="match status" value="1"/>
</dbReference>
<reference evidence="4" key="1">
    <citation type="journal article" date="2019" name="Int. J. Syst. Evol. Microbiol.">
        <title>The Global Catalogue of Microorganisms (GCM) 10K type strain sequencing project: providing services to taxonomists for standard genome sequencing and annotation.</title>
        <authorList>
            <consortium name="The Broad Institute Genomics Platform"/>
            <consortium name="The Broad Institute Genome Sequencing Center for Infectious Disease"/>
            <person name="Wu L."/>
            <person name="Ma J."/>
        </authorList>
    </citation>
    <scope>NUCLEOTIDE SEQUENCE [LARGE SCALE GENOMIC DNA]</scope>
    <source>
        <strain evidence="4">JCM 15478</strain>
    </source>
</reference>
<feature type="domain" description="Beta-lactamase-related" evidence="2">
    <location>
        <begin position="105"/>
        <end position="399"/>
    </location>
</feature>
<dbReference type="InterPro" id="IPR050789">
    <property type="entry name" value="Diverse_Enzym_Activities"/>
</dbReference>
<accession>A0ABP5IMN8</accession>
<dbReference type="SUPFAM" id="SSF56601">
    <property type="entry name" value="beta-lactamase/transpeptidase-like"/>
    <property type="match status" value="1"/>
</dbReference>
<sequence length="423" mass="45543">MADDHERSARMTGTPPLADLAWARGYTDPAWARWHTTSGRELLPSCRVWRGSGTPEPLPSPSPVPSPSSRGRQEAGSPEAPDALDGLDFEGPHGRSLSLAELLAGAETDALLVLHRGTLVHERYLHGYEPHVPHFNASAAKSYLGLVAAVLAHEGALDRDAEVTKYVPELAGTAFGEARVDHLLHMGTRMSYAGRPYDKALEAQRYFAVLAPRLRPYGYTGPATIREHLATARATGVPGVEFRYENGNVEALAEVLRRVTGTTTSALLSEMIWSRIGAEEDAYYVLDGEGTEAACGGFSATARDLARFGEMVRLGGALGDRQIVPEAVASTIVSGVPDGYPRRVRFPAAPPDAPATLSYHDLWWVPNDPYGSFMASGIHGQRLFVSPALDLVVVHYASQIVSPSLPQAPLVQAFLRIGARLQG</sequence>
<evidence type="ECO:0000256" key="1">
    <source>
        <dbReference type="SAM" id="MobiDB-lite"/>
    </source>
</evidence>
<gene>
    <name evidence="3" type="ORF">GCM10009801_75260</name>
</gene>
<dbReference type="GO" id="GO:0016787">
    <property type="term" value="F:hydrolase activity"/>
    <property type="evidence" value="ECO:0007669"/>
    <property type="project" value="UniProtKB-KW"/>
</dbReference>
<evidence type="ECO:0000259" key="2">
    <source>
        <dbReference type="Pfam" id="PF00144"/>
    </source>
</evidence>
<keyword evidence="3" id="KW-0378">Hydrolase</keyword>
<evidence type="ECO:0000313" key="3">
    <source>
        <dbReference type="EMBL" id="GAA2101744.1"/>
    </source>
</evidence>
<dbReference type="EMBL" id="BAAAPE010000028">
    <property type="protein sequence ID" value="GAA2101744.1"/>
    <property type="molecule type" value="Genomic_DNA"/>
</dbReference>
<organism evidence="3 4">
    <name type="scientific">Streptomyces albiaxialis</name>
    <dbReference type="NCBI Taxonomy" id="329523"/>
    <lineage>
        <taxon>Bacteria</taxon>
        <taxon>Bacillati</taxon>
        <taxon>Actinomycetota</taxon>
        <taxon>Actinomycetes</taxon>
        <taxon>Kitasatosporales</taxon>
        <taxon>Streptomycetaceae</taxon>
        <taxon>Streptomyces</taxon>
    </lineage>
</organism>
<keyword evidence="4" id="KW-1185">Reference proteome</keyword>
<dbReference type="PANTHER" id="PTHR43283">
    <property type="entry name" value="BETA-LACTAMASE-RELATED"/>
    <property type="match status" value="1"/>
</dbReference>